<evidence type="ECO:0000313" key="1">
    <source>
        <dbReference type="EMBL" id="QJA51590.1"/>
    </source>
</evidence>
<name>A0A6H1ZWK9_9ZZZZ</name>
<accession>A0A6H1ZWK9</accession>
<proteinExistence type="predicted"/>
<dbReference type="AlphaFoldDB" id="A0A6H1ZWK9"/>
<reference evidence="1" key="1">
    <citation type="submission" date="2020-03" db="EMBL/GenBank/DDBJ databases">
        <title>The deep terrestrial virosphere.</title>
        <authorList>
            <person name="Holmfeldt K."/>
            <person name="Nilsson E."/>
            <person name="Simone D."/>
            <person name="Lopez-Fernandez M."/>
            <person name="Wu X."/>
            <person name="de Brujin I."/>
            <person name="Lundin D."/>
            <person name="Andersson A."/>
            <person name="Bertilsson S."/>
            <person name="Dopson M."/>
        </authorList>
    </citation>
    <scope>NUCLEOTIDE SEQUENCE</scope>
    <source>
        <strain evidence="1">TM448A02218</strain>
    </source>
</reference>
<protein>
    <submittedName>
        <fullName evidence="1">Uncharacterized protein</fullName>
    </submittedName>
</protein>
<sequence length="53" mass="6206">MAERWFKVGELPRGESVYCNEEGEHAKEVDYTYLVEMTPDELKSVVQGEWVIK</sequence>
<gene>
    <name evidence="1" type="ORF">TM448A02218_0001</name>
</gene>
<organism evidence="1">
    <name type="scientific">viral metagenome</name>
    <dbReference type="NCBI Taxonomy" id="1070528"/>
    <lineage>
        <taxon>unclassified sequences</taxon>
        <taxon>metagenomes</taxon>
        <taxon>organismal metagenomes</taxon>
    </lineage>
</organism>
<dbReference type="EMBL" id="MT144276">
    <property type="protein sequence ID" value="QJA51590.1"/>
    <property type="molecule type" value="Genomic_DNA"/>
</dbReference>